<protein>
    <recommendedName>
        <fullName evidence="9">Thiamine-phosphate synthase</fullName>
        <shortName evidence="9">TP synthase</shortName>
        <shortName evidence="9">TPS</shortName>
        <ecNumber evidence="9">2.5.1.3</ecNumber>
    </recommendedName>
    <alternativeName>
        <fullName evidence="9">Thiamine-phosphate pyrophosphorylase</fullName>
        <shortName evidence="9">TMP pyrophosphorylase</shortName>
        <shortName evidence="9">TMP-PPase</shortName>
    </alternativeName>
</protein>
<keyword evidence="3 9" id="KW-0479">Metal-binding</keyword>
<dbReference type="SUPFAM" id="SSF51391">
    <property type="entry name" value="Thiamin phosphate synthase"/>
    <property type="match status" value="1"/>
</dbReference>
<comment type="catalytic activity">
    <reaction evidence="8 9 10">
        <text>2-[(2R,5Z)-2-carboxy-4-methylthiazol-5(2H)-ylidene]ethyl phosphate + 4-amino-2-methyl-5-(diphosphooxymethyl)pyrimidine + 2 H(+) = thiamine phosphate + CO2 + diphosphate</text>
        <dbReference type="Rhea" id="RHEA:47844"/>
        <dbReference type="ChEBI" id="CHEBI:15378"/>
        <dbReference type="ChEBI" id="CHEBI:16526"/>
        <dbReference type="ChEBI" id="CHEBI:33019"/>
        <dbReference type="ChEBI" id="CHEBI:37575"/>
        <dbReference type="ChEBI" id="CHEBI:57841"/>
        <dbReference type="ChEBI" id="CHEBI:62899"/>
        <dbReference type="EC" id="2.5.1.3"/>
    </reaction>
</comment>
<evidence type="ECO:0000259" key="13">
    <source>
        <dbReference type="Pfam" id="PF02581"/>
    </source>
</evidence>
<comment type="similarity">
    <text evidence="9 10">Belongs to the thiamine-phosphate synthase family.</text>
</comment>
<feature type="domain" description="Thiamine phosphate synthase/TenI" evidence="13">
    <location>
        <begin position="6"/>
        <end position="190"/>
    </location>
</feature>
<evidence type="ECO:0000313" key="14">
    <source>
        <dbReference type="EMBL" id="MDS0261646.1"/>
    </source>
</evidence>
<evidence type="ECO:0000256" key="12">
    <source>
        <dbReference type="SAM" id="MobiDB-lite"/>
    </source>
</evidence>
<dbReference type="HAMAP" id="MF_00097">
    <property type="entry name" value="TMP_synthase"/>
    <property type="match status" value="1"/>
</dbReference>
<dbReference type="CDD" id="cd00564">
    <property type="entry name" value="TMP_TenI"/>
    <property type="match status" value="1"/>
</dbReference>
<dbReference type="Pfam" id="PF02581">
    <property type="entry name" value="TMP-TENI"/>
    <property type="match status" value="1"/>
</dbReference>
<keyword evidence="2 9" id="KW-0808">Transferase</keyword>
<feature type="binding site" evidence="9">
    <location>
        <begin position="36"/>
        <end position="40"/>
    </location>
    <ligand>
        <name>4-amino-2-methyl-5-(diphosphooxymethyl)pyrimidine</name>
        <dbReference type="ChEBI" id="CHEBI:57841"/>
    </ligand>
</feature>
<dbReference type="InterPro" id="IPR022998">
    <property type="entry name" value="ThiamineP_synth_TenI"/>
</dbReference>
<feature type="binding site" evidence="9">
    <location>
        <position position="69"/>
    </location>
    <ligand>
        <name>Mg(2+)</name>
        <dbReference type="ChEBI" id="CHEBI:18420"/>
    </ligand>
</feature>
<evidence type="ECO:0000256" key="6">
    <source>
        <dbReference type="ARBA" id="ARBA00047334"/>
    </source>
</evidence>
<sequence length="221" mass="22743">MPDWSVYLVTGESLSAGRTTREIVAAAIEGGVGVVQLREKDRTVRERYEMGREIRAQCREAGVAFVVNDRVDLARALDADGVHLGDDDLPVPVARELLGAEAVIGRSVSTVEAAEAAADAGADYLGVGTVYRTQSKDDIPEADHGVGPERVAEIADAVDIPLVGIGGITAENAGEVAAAGADGVAVITAITRADDPGAATASLGEAVAEGKRERTSGPSQR</sequence>
<feature type="binding site" evidence="9">
    <location>
        <begin position="187"/>
        <end position="188"/>
    </location>
    <ligand>
        <name>2-[(2R,5Z)-2-carboxy-4-methylthiazol-5(2H)-ylidene]ethyl phosphate</name>
        <dbReference type="ChEBI" id="CHEBI:62899"/>
    </ligand>
</feature>
<dbReference type="EMBL" id="JAMQON010000007">
    <property type="protein sequence ID" value="MDS0261646.1"/>
    <property type="molecule type" value="Genomic_DNA"/>
</dbReference>
<comment type="catalytic activity">
    <reaction evidence="6 9 10">
        <text>4-methyl-5-(2-phosphooxyethyl)-thiazole + 4-amino-2-methyl-5-(diphosphooxymethyl)pyrimidine + H(+) = thiamine phosphate + diphosphate</text>
        <dbReference type="Rhea" id="RHEA:22328"/>
        <dbReference type="ChEBI" id="CHEBI:15378"/>
        <dbReference type="ChEBI" id="CHEBI:33019"/>
        <dbReference type="ChEBI" id="CHEBI:37575"/>
        <dbReference type="ChEBI" id="CHEBI:57841"/>
        <dbReference type="ChEBI" id="CHEBI:58296"/>
        <dbReference type="EC" id="2.5.1.3"/>
    </reaction>
</comment>
<evidence type="ECO:0000256" key="8">
    <source>
        <dbReference type="ARBA" id="ARBA00047883"/>
    </source>
</evidence>
<evidence type="ECO:0000256" key="4">
    <source>
        <dbReference type="ARBA" id="ARBA00022842"/>
    </source>
</evidence>
<feature type="binding site" evidence="9">
    <location>
        <position position="167"/>
    </location>
    <ligand>
        <name>2-[(2R,5Z)-2-carboxy-4-methylthiazol-5(2H)-ylidene]ethyl phosphate</name>
        <dbReference type="ChEBI" id="CHEBI:62899"/>
    </ligand>
</feature>
<dbReference type="InterPro" id="IPR036206">
    <property type="entry name" value="ThiamineP_synth_sf"/>
</dbReference>
<comment type="pathway">
    <text evidence="1 9 11">Cofactor biosynthesis; thiamine diphosphate biosynthesis; thiamine phosphate from 4-amino-2-methyl-5-diphosphomethylpyrimidine and 4-methyl-5-(2-phosphoethyl)-thiazole: step 1/1.</text>
</comment>
<evidence type="ECO:0000256" key="3">
    <source>
        <dbReference type="ARBA" id="ARBA00022723"/>
    </source>
</evidence>
<comment type="cofactor">
    <cofactor evidence="9">
        <name>Mg(2+)</name>
        <dbReference type="ChEBI" id="CHEBI:18420"/>
    </cofactor>
    <text evidence="9">Binds 1 Mg(2+) ion per subunit.</text>
</comment>
<feature type="binding site" evidence="9">
    <location>
        <position position="136"/>
    </location>
    <ligand>
        <name>4-amino-2-methyl-5-(diphosphooxymethyl)pyrimidine</name>
        <dbReference type="ChEBI" id="CHEBI:57841"/>
    </ligand>
</feature>
<name>A0ABU2FIN9_9EURY</name>
<proteinExistence type="inferred from homology"/>
<dbReference type="PANTHER" id="PTHR20857">
    <property type="entry name" value="THIAMINE-PHOSPHATE PYROPHOSPHORYLASE"/>
    <property type="match status" value="1"/>
</dbReference>
<evidence type="ECO:0000256" key="10">
    <source>
        <dbReference type="RuleBase" id="RU003826"/>
    </source>
</evidence>
<dbReference type="RefSeq" id="WP_310921555.1">
    <property type="nucleotide sequence ID" value="NZ_JAMQON010000007.1"/>
</dbReference>
<dbReference type="PANTHER" id="PTHR20857:SF15">
    <property type="entry name" value="THIAMINE-PHOSPHATE SYNTHASE"/>
    <property type="match status" value="1"/>
</dbReference>
<evidence type="ECO:0000256" key="5">
    <source>
        <dbReference type="ARBA" id="ARBA00022977"/>
    </source>
</evidence>
<dbReference type="InterPro" id="IPR034291">
    <property type="entry name" value="TMP_synthase"/>
</dbReference>
<evidence type="ECO:0000256" key="9">
    <source>
        <dbReference type="HAMAP-Rule" id="MF_00097"/>
    </source>
</evidence>
<feature type="binding site" evidence="9">
    <location>
        <position position="68"/>
    </location>
    <ligand>
        <name>4-amino-2-methyl-5-(diphosphooxymethyl)pyrimidine</name>
        <dbReference type="ChEBI" id="CHEBI:57841"/>
    </ligand>
</feature>
<accession>A0ABU2FIN9</accession>
<feature type="binding site" evidence="9">
    <location>
        <begin position="133"/>
        <end position="135"/>
    </location>
    <ligand>
        <name>2-[(2R,5Z)-2-carboxy-4-methylthiazol-5(2H)-ylidene]ethyl phosphate</name>
        <dbReference type="ChEBI" id="CHEBI:62899"/>
    </ligand>
</feature>
<gene>
    <name evidence="9 14" type="primary">thiE</name>
    <name evidence="14" type="ORF">NDI56_19775</name>
</gene>
<dbReference type="InterPro" id="IPR013785">
    <property type="entry name" value="Aldolase_TIM"/>
</dbReference>
<feature type="region of interest" description="Disordered" evidence="12">
    <location>
        <begin position="200"/>
        <end position="221"/>
    </location>
</feature>
<comment type="function">
    <text evidence="9">Condenses 4-methyl-5-(beta-hydroxyethyl)thiazole monophosphate (THZ-P) and 2-methyl-4-amino-5-hydroxymethyl pyrimidine pyrophosphate (HMP-PP) to form thiamine monophosphate (TMP).</text>
</comment>
<feature type="binding site" evidence="9">
    <location>
        <position position="88"/>
    </location>
    <ligand>
        <name>Mg(2+)</name>
        <dbReference type="ChEBI" id="CHEBI:18420"/>
    </ligand>
</feature>
<evidence type="ECO:0000256" key="7">
    <source>
        <dbReference type="ARBA" id="ARBA00047851"/>
    </source>
</evidence>
<evidence type="ECO:0000256" key="1">
    <source>
        <dbReference type="ARBA" id="ARBA00005165"/>
    </source>
</evidence>
<feature type="binding site" evidence="9">
    <location>
        <position position="107"/>
    </location>
    <ligand>
        <name>4-amino-2-methyl-5-(diphosphooxymethyl)pyrimidine</name>
        <dbReference type="ChEBI" id="CHEBI:57841"/>
    </ligand>
</feature>
<keyword evidence="5 9" id="KW-0784">Thiamine biosynthesis</keyword>
<dbReference type="EC" id="2.5.1.3" evidence="9"/>
<evidence type="ECO:0000256" key="2">
    <source>
        <dbReference type="ARBA" id="ARBA00022679"/>
    </source>
</evidence>
<dbReference type="Proteomes" id="UP001259659">
    <property type="component" value="Unassembled WGS sequence"/>
</dbReference>
<keyword evidence="15" id="KW-1185">Reference proteome</keyword>
<dbReference type="NCBIfam" id="TIGR00693">
    <property type="entry name" value="thiE"/>
    <property type="match status" value="1"/>
</dbReference>
<dbReference type="Gene3D" id="3.20.20.70">
    <property type="entry name" value="Aldolase class I"/>
    <property type="match status" value="1"/>
</dbReference>
<comment type="caution">
    <text evidence="14">The sequence shown here is derived from an EMBL/GenBank/DDBJ whole genome shotgun (WGS) entry which is preliminary data.</text>
</comment>
<evidence type="ECO:0000256" key="11">
    <source>
        <dbReference type="RuleBase" id="RU004253"/>
    </source>
</evidence>
<organism evidence="14 15">
    <name type="scientific">Haloarcula saliterrae</name>
    <dbReference type="NCBI Taxonomy" id="2950534"/>
    <lineage>
        <taxon>Archaea</taxon>
        <taxon>Methanobacteriati</taxon>
        <taxon>Methanobacteriota</taxon>
        <taxon>Stenosarchaea group</taxon>
        <taxon>Halobacteria</taxon>
        <taxon>Halobacteriales</taxon>
        <taxon>Haloarculaceae</taxon>
        <taxon>Haloarcula</taxon>
    </lineage>
</organism>
<reference evidence="14 15" key="1">
    <citation type="submission" date="2022-06" db="EMBL/GenBank/DDBJ databases">
        <title>Haloarcula sp. a new haloarchaeum isolate from saline soil.</title>
        <authorList>
            <person name="Strakova D."/>
            <person name="Galisteo C."/>
            <person name="Sanchez-Porro C."/>
            <person name="Ventosa A."/>
        </authorList>
    </citation>
    <scope>NUCLEOTIDE SEQUENCE [LARGE SCALE GENOMIC DNA]</scope>
    <source>
        <strain evidence="14 15">S1CR25-12</strain>
    </source>
</reference>
<comment type="catalytic activity">
    <reaction evidence="7 9 10">
        <text>2-(2-carboxy-4-methylthiazol-5-yl)ethyl phosphate + 4-amino-2-methyl-5-(diphosphooxymethyl)pyrimidine + 2 H(+) = thiamine phosphate + CO2 + diphosphate</text>
        <dbReference type="Rhea" id="RHEA:47848"/>
        <dbReference type="ChEBI" id="CHEBI:15378"/>
        <dbReference type="ChEBI" id="CHEBI:16526"/>
        <dbReference type="ChEBI" id="CHEBI:33019"/>
        <dbReference type="ChEBI" id="CHEBI:37575"/>
        <dbReference type="ChEBI" id="CHEBI:57841"/>
        <dbReference type="ChEBI" id="CHEBI:62890"/>
        <dbReference type="EC" id="2.5.1.3"/>
    </reaction>
</comment>
<evidence type="ECO:0000313" key="15">
    <source>
        <dbReference type="Proteomes" id="UP001259659"/>
    </source>
</evidence>
<dbReference type="GO" id="GO:0004789">
    <property type="term" value="F:thiamine-phosphate diphosphorylase activity"/>
    <property type="evidence" value="ECO:0007669"/>
    <property type="project" value="UniProtKB-EC"/>
</dbReference>
<keyword evidence="4 9" id="KW-0460">Magnesium</keyword>